<reference evidence="1" key="2">
    <citation type="submission" date="2014-02" db="EMBL/GenBank/DDBJ databases">
        <title>Annotation of the Genome Sequence of Fusarium oxysporum f. sp. melonis 26406.</title>
        <authorList>
            <consortium name="The Broad Institute Genomics Platform"/>
            <person name="Ma L.-J."/>
            <person name="Corby-Kistler H."/>
            <person name="Broz K."/>
            <person name="Gale L.R."/>
            <person name="Jonkers W."/>
            <person name="O'Donnell K."/>
            <person name="Ploetz R."/>
            <person name="Steinberg C."/>
            <person name="Schwartz D.C."/>
            <person name="VanEtten H."/>
            <person name="Zhou S."/>
            <person name="Young S.K."/>
            <person name="Zeng Q."/>
            <person name="Gargeya S."/>
            <person name="Fitzgerald M."/>
            <person name="Abouelleil A."/>
            <person name="Alvarado L."/>
            <person name="Chapman S.B."/>
            <person name="Gainer-Dewar J."/>
            <person name="Goldberg J."/>
            <person name="Griggs A."/>
            <person name="Gujja S."/>
            <person name="Hansen M."/>
            <person name="Howarth C."/>
            <person name="Imamovic A."/>
            <person name="Ireland A."/>
            <person name="Larimer J."/>
            <person name="McCowan C."/>
            <person name="Murphy C."/>
            <person name="Pearson M."/>
            <person name="Poon T.W."/>
            <person name="Priest M."/>
            <person name="Roberts A."/>
            <person name="Saif S."/>
            <person name="Shea T."/>
            <person name="Sykes S."/>
            <person name="Wortman J."/>
            <person name="Nusbaum C."/>
            <person name="Birren B."/>
        </authorList>
    </citation>
    <scope>NUCLEOTIDE SEQUENCE</scope>
    <source>
        <strain evidence="1">26406</strain>
    </source>
</reference>
<reference evidence="1" key="1">
    <citation type="submission" date="2012-04" db="EMBL/GenBank/DDBJ databases">
        <title>The Genome Sequence of Fusarium oxysporum melonis.</title>
        <authorList>
            <consortium name="The Broad Institute Genome Sequencing Platform"/>
            <person name="Ma L.-J."/>
            <person name="Gale L.R."/>
            <person name="Schwartz D.C."/>
            <person name="Zhou S."/>
            <person name="Corby-Kistler H."/>
            <person name="Young S.K."/>
            <person name="Zeng Q."/>
            <person name="Gargeya S."/>
            <person name="Fitzgerald M."/>
            <person name="Haas B."/>
            <person name="Abouelleil A."/>
            <person name="Alvarado L."/>
            <person name="Arachchi H.M."/>
            <person name="Berlin A."/>
            <person name="Brown A."/>
            <person name="Chapman S.B."/>
            <person name="Chen Z."/>
            <person name="Dunbar C."/>
            <person name="Freedman E."/>
            <person name="Gearin G."/>
            <person name="Goldberg J."/>
            <person name="Griggs A."/>
            <person name="Gujja S."/>
            <person name="Heiman D."/>
            <person name="Howarth C."/>
            <person name="Larson L."/>
            <person name="Lui A."/>
            <person name="MacDonald P.J.P."/>
            <person name="Montmayeur A."/>
            <person name="Murphy C."/>
            <person name="Neiman D."/>
            <person name="Pearson M."/>
            <person name="Priest M."/>
            <person name="Roberts A."/>
            <person name="Saif S."/>
            <person name="Shea T."/>
            <person name="Shenoy N."/>
            <person name="Sisk P."/>
            <person name="Stolte C."/>
            <person name="Sykes S."/>
            <person name="Wortman J."/>
            <person name="Nusbaum C."/>
            <person name="Birren B."/>
        </authorList>
    </citation>
    <scope>NUCLEOTIDE SEQUENCE</scope>
    <source>
        <strain evidence="1">26406</strain>
    </source>
</reference>
<dbReference type="VEuPathDB" id="FungiDB:FOMG_19884"/>
<accession>W9YVX6</accession>
<proteinExistence type="predicted"/>
<name>W9YVX6_FUSOX</name>
<protein>
    <submittedName>
        <fullName evidence="1">Uncharacterized protein</fullName>
    </submittedName>
</protein>
<dbReference type="HOGENOM" id="CLU_3406450_0_0_1"/>
<sequence>MNRAIITSWLSPKHSLLAQSPGAQMILGMV</sequence>
<dbReference type="EMBL" id="KI981029">
    <property type="protein sequence ID" value="EXK23335.1"/>
    <property type="molecule type" value="Genomic_DNA"/>
</dbReference>
<dbReference type="Proteomes" id="UP000030703">
    <property type="component" value="Unassembled WGS sequence"/>
</dbReference>
<evidence type="ECO:0000313" key="1">
    <source>
        <dbReference type="EMBL" id="EXK23335.1"/>
    </source>
</evidence>
<gene>
    <name evidence="1" type="ORF">FOMG_19884</name>
</gene>
<dbReference type="AlphaFoldDB" id="W9YVX6"/>
<organism evidence="1">
    <name type="scientific">Fusarium oxysporum f. sp. melonis 26406</name>
    <dbReference type="NCBI Taxonomy" id="1089452"/>
    <lineage>
        <taxon>Eukaryota</taxon>
        <taxon>Fungi</taxon>
        <taxon>Dikarya</taxon>
        <taxon>Ascomycota</taxon>
        <taxon>Pezizomycotina</taxon>
        <taxon>Sordariomycetes</taxon>
        <taxon>Hypocreomycetidae</taxon>
        <taxon>Hypocreales</taxon>
        <taxon>Nectriaceae</taxon>
        <taxon>Fusarium</taxon>
        <taxon>Fusarium oxysporum species complex</taxon>
    </lineage>
</organism>